<keyword evidence="1" id="KW-0812">Transmembrane</keyword>
<feature type="transmembrane region" description="Helical" evidence="1">
    <location>
        <begin position="220"/>
        <end position="237"/>
    </location>
</feature>
<dbReference type="RefSeq" id="WP_269602359.1">
    <property type="nucleotide sequence ID" value="NZ_JAPWIJ010000002.1"/>
</dbReference>
<feature type="transmembrane region" description="Helical" evidence="1">
    <location>
        <begin position="122"/>
        <end position="141"/>
    </location>
</feature>
<dbReference type="NCBIfam" id="TIGR03082">
    <property type="entry name" value="Gneg_AbrB_dup"/>
    <property type="match status" value="2"/>
</dbReference>
<gene>
    <name evidence="2" type="ORF">O4220_04200</name>
</gene>
<dbReference type="EMBL" id="JAPWIJ010000002">
    <property type="protein sequence ID" value="MCZ4517707.1"/>
    <property type="molecule type" value="Genomic_DNA"/>
</dbReference>
<keyword evidence="3" id="KW-1185">Reference proteome</keyword>
<accession>A0ABT4M9S8</accession>
<feature type="transmembrane region" description="Helical" evidence="1">
    <location>
        <begin position="153"/>
        <end position="172"/>
    </location>
</feature>
<evidence type="ECO:0000313" key="2">
    <source>
        <dbReference type="EMBL" id="MCZ4517707.1"/>
    </source>
</evidence>
<dbReference type="Proteomes" id="UP001081071">
    <property type="component" value="Unassembled WGS sequence"/>
</dbReference>
<dbReference type="PIRSF" id="PIRSF038991">
    <property type="entry name" value="Protein_AbrB"/>
    <property type="match status" value="1"/>
</dbReference>
<dbReference type="InterPro" id="IPR007820">
    <property type="entry name" value="AbrB_fam"/>
</dbReference>
<keyword evidence="1" id="KW-0472">Membrane</keyword>
<keyword evidence="1" id="KW-1133">Transmembrane helix</keyword>
<proteinExistence type="predicted"/>
<organism evidence="2 3">
    <name type="scientific">Rhodococcus ruber</name>
    <dbReference type="NCBI Taxonomy" id="1830"/>
    <lineage>
        <taxon>Bacteria</taxon>
        <taxon>Bacillati</taxon>
        <taxon>Actinomycetota</taxon>
        <taxon>Actinomycetes</taxon>
        <taxon>Mycobacteriales</taxon>
        <taxon>Nocardiaceae</taxon>
        <taxon>Rhodococcus</taxon>
    </lineage>
</organism>
<protein>
    <submittedName>
        <fullName evidence="2">AbrB family transcriptional regulator</fullName>
    </submittedName>
</protein>
<name>A0ABT4M9S8_9NOCA</name>
<feature type="transmembrane region" description="Helical" evidence="1">
    <location>
        <begin position="15"/>
        <end position="34"/>
    </location>
</feature>
<reference evidence="2" key="1">
    <citation type="submission" date="2022-12" db="EMBL/GenBank/DDBJ databases">
        <authorList>
            <person name="Krivoruchko A.V."/>
            <person name="Elkin A."/>
        </authorList>
    </citation>
    <scope>NUCLEOTIDE SEQUENCE</scope>
    <source>
        <strain evidence="2">IEGM 1391</strain>
    </source>
</reference>
<feature type="transmembrane region" description="Helical" evidence="1">
    <location>
        <begin position="275"/>
        <end position="308"/>
    </location>
</feature>
<evidence type="ECO:0000256" key="1">
    <source>
        <dbReference type="SAM" id="Phobius"/>
    </source>
</evidence>
<dbReference type="InterPro" id="IPR017516">
    <property type="entry name" value="AbrB_dup"/>
</dbReference>
<dbReference type="PANTHER" id="PTHR38457">
    <property type="entry name" value="REGULATOR ABRB-RELATED"/>
    <property type="match status" value="1"/>
</dbReference>
<comment type="caution">
    <text evidence="2">The sequence shown here is derived from an EMBL/GenBank/DDBJ whole genome shotgun (WGS) entry which is preliminary data.</text>
</comment>
<feature type="transmembrane region" description="Helical" evidence="1">
    <location>
        <begin position="93"/>
        <end position="116"/>
    </location>
</feature>
<feature type="transmembrane region" description="Helical" evidence="1">
    <location>
        <begin position="192"/>
        <end position="213"/>
    </location>
</feature>
<dbReference type="PANTHER" id="PTHR38457:SF1">
    <property type="entry name" value="REGULATOR ABRB-RELATED"/>
    <property type="match status" value="1"/>
</dbReference>
<feature type="transmembrane region" description="Helical" evidence="1">
    <location>
        <begin position="243"/>
        <end position="263"/>
    </location>
</feature>
<feature type="transmembrane region" description="Helical" evidence="1">
    <location>
        <begin position="41"/>
        <end position="59"/>
    </location>
</feature>
<dbReference type="Pfam" id="PF05145">
    <property type="entry name" value="AbrB"/>
    <property type="match status" value="1"/>
</dbReference>
<evidence type="ECO:0000313" key="3">
    <source>
        <dbReference type="Proteomes" id="UP001081071"/>
    </source>
</evidence>
<sequence>MRARHRVTQVLGHSLRWIGLAAVSVGGWALFEALGLTAPSLFAALVVAVIFALTGLGPAAVPRPASMAAQGTLAVTIGLMLDTETLGALGENWIPAVLVGAGTLVVSAGCGALLALHRDIDPVTGALSLIAGGATGLVSIARELGGDERIVAVVQYLRVALVVVTMPLIVTFAFHTDTDGGAGTQDQSTTPWYIGTVFLIGAVITGILLARLIRLPAPATLGPLVVAGACELLGWPVDISVPAVLLPVAFIVIGWQAGLAFTVASLRAIGRIFPWAALLVVSIGVVCALFGWVLSAVTGVSMLTGYLATTPGGLAAVLAVSATTGSDVTFVACVQVIRLVSMLVAAPLAAAAYTKLAERRKARADEEPSREADESACRPG</sequence>
<feature type="transmembrane region" description="Helical" evidence="1">
    <location>
        <begin position="328"/>
        <end position="353"/>
    </location>
</feature>